<dbReference type="Proteomes" id="UP000634136">
    <property type="component" value="Unassembled WGS sequence"/>
</dbReference>
<organism evidence="1 2">
    <name type="scientific">Senna tora</name>
    <dbReference type="NCBI Taxonomy" id="362788"/>
    <lineage>
        <taxon>Eukaryota</taxon>
        <taxon>Viridiplantae</taxon>
        <taxon>Streptophyta</taxon>
        <taxon>Embryophyta</taxon>
        <taxon>Tracheophyta</taxon>
        <taxon>Spermatophyta</taxon>
        <taxon>Magnoliopsida</taxon>
        <taxon>eudicotyledons</taxon>
        <taxon>Gunneridae</taxon>
        <taxon>Pentapetalae</taxon>
        <taxon>rosids</taxon>
        <taxon>fabids</taxon>
        <taxon>Fabales</taxon>
        <taxon>Fabaceae</taxon>
        <taxon>Caesalpinioideae</taxon>
        <taxon>Cassia clade</taxon>
        <taxon>Senna</taxon>
    </lineage>
</organism>
<keyword evidence="2" id="KW-1185">Reference proteome</keyword>
<accession>A0A834WIL5</accession>
<dbReference type="AlphaFoldDB" id="A0A834WIL5"/>
<sequence>MPIKTKGFIRLDGISKHKDHFQGQRLARLVGSLAYFRQARWKFFTFLAYRSVRKILLGKSRGGSNVEE</sequence>
<proteinExistence type="predicted"/>
<reference evidence="1" key="1">
    <citation type="submission" date="2020-09" db="EMBL/GenBank/DDBJ databases">
        <title>Genome-Enabled Discovery of Anthraquinone Biosynthesis in Senna tora.</title>
        <authorList>
            <person name="Kang S.-H."/>
            <person name="Pandey R.P."/>
            <person name="Lee C.-M."/>
            <person name="Sim J.-S."/>
            <person name="Jeong J.-T."/>
            <person name="Choi B.-S."/>
            <person name="Jung M."/>
            <person name="Ginzburg D."/>
            <person name="Zhao K."/>
            <person name="Won S.Y."/>
            <person name="Oh T.-J."/>
            <person name="Yu Y."/>
            <person name="Kim N.-H."/>
            <person name="Lee O.R."/>
            <person name="Lee T.-H."/>
            <person name="Bashyal P."/>
            <person name="Kim T.-S."/>
            <person name="Lee W.-H."/>
            <person name="Kawkins C."/>
            <person name="Kim C.-K."/>
            <person name="Kim J.S."/>
            <person name="Ahn B.O."/>
            <person name="Rhee S.Y."/>
            <person name="Sohng J.K."/>
        </authorList>
    </citation>
    <scope>NUCLEOTIDE SEQUENCE</scope>
    <source>
        <tissue evidence="1">Leaf</tissue>
    </source>
</reference>
<evidence type="ECO:0000313" key="1">
    <source>
        <dbReference type="EMBL" id="KAF7820761.1"/>
    </source>
</evidence>
<name>A0A834WIL5_9FABA</name>
<comment type="caution">
    <text evidence="1">The sequence shown here is derived from an EMBL/GenBank/DDBJ whole genome shotgun (WGS) entry which is preliminary data.</text>
</comment>
<dbReference type="EMBL" id="JAAIUW010000008">
    <property type="protein sequence ID" value="KAF7820761.1"/>
    <property type="molecule type" value="Genomic_DNA"/>
</dbReference>
<gene>
    <name evidence="1" type="ORF">G2W53_026216</name>
</gene>
<protein>
    <submittedName>
        <fullName evidence="1">Uncharacterized protein</fullName>
    </submittedName>
</protein>
<evidence type="ECO:0000313" key="2">
    <source>
        <dbReference type="Proteomes" id="UP000634136"/>
    </source>
</evidence>